<evidence type="ECO:0000259" key="1">
    <source>
        <dbReference type="Pfam" id="PF13546"/>
    </source>
</evidence>
<dbReference type="EMBL" id="JBHSKN010000006">
    <property type="protein sequence ID" value="MFC5239455.1"/>
    <property type="molecule type" value="Genomic_DNA"/>
</dbReference>
<dbReference type="InterPro" id="IPR039365">
    <property type="entry name" value="IS701-like"/>
</dbReference>
<sequence length="409" mass="45165">MSVEHRQQLPDGIPERIPEGILSEVLSGALASIPRSDQRRRGELYVRGLLTVAGKKTMRALADGAGNSVEQSLYQFITKSTWRNGPVRRAMARLVAQRLDPRAWVVHPLVITKVGRHSVGVERQWVADLGRVVNCQQAMGVWLVSEQGSCPVDWRLALPECWTDHPERRDRASIPEHVASCPPEQCAIGSVARMSSGWELPDRPVVMDLRDGDPYAVSAELSARQVPFVLRIDPATRFALPDPVRPPAGDHAGPADALIAALSRNCLPVEWYDHTADTVRATSVGATRVRLRRRSGPAPAGERRELVLLGAWTDRGRRVPGEYWLSNLSGAQLGTVYRTAMLIRRVVRDQAEVTDGLGARDFEGRSFRGWHHHMTMVTVAHAAHALAWSEEAAGARAAVRERRPMVPVA</sequence>
<comment type="caution">
    <text evidence="2">The sequence shown here is derived from an EMBL/GenBank/DDBJ whole genome shotgun (WGS) entry which is preliminary data.</text>
</comment>
<accession>A0ABW0DN38</accession>
<dbReference type="InterPro" id="IPR038721">
    <property type="entry name" value="IS701-like_DDE_dom"/>
</dbReference>
<evidence type="ECO:0000313" key="2">
    <source>
        <dbReference type="EMBL" id="MFC5239455.1"/>
    </source>
</evidence>
<dbReference type="RefSeq" id="WP_382052060.1">
    <property type="nucleotide sequence ID" value="NZ_BAAATG010000044.1"/>
</dbReference>
<gene>
    <name evidence="2" type="ORF">ACFPWV_05950</name>
</gene>
<dbReference type="Pfam" id="PF13546">
    <property type="entry name" value="DDE_5"/>
    <property type="match status" value="1"/>
</dbReference>
<name>A0ABW0DN38_9ACTN</name>
<proteinExistence type="predicted"/>
<dbReference type="PANTHER" id="PTHR33627">
    <property type="entry name" value="TRANSPOSASE"/>
    <property type="match status" value="1"/>
</dbReference>
<keyword evidence="3" id="KW-1185">Reference proteome</keyword>
<protein>
    <submittedName>
        <fullName evidence="2">IS701 family transposase</fullName>
    </submittedName>
</protein>
<reference evidence="3" key="1">
    <citation type="journal article" date="2019" name="Int. J. Syst. Evol. Microbiol.">
        <title>The Global Catalogue of Microorganisms (GCM) 10K type strain sequencing project: providing services to taxonomists for standard genome sequencing and annotation.</title>
        <authorList>
            <consortium name="The Broad Institute Genomics Platform"/>
            <consortium name="The Broad Institute Genome Sequencing Center for Infectious Disease"/>
            <person name="Wu L."/>
            <person name="Ma J."/>
        </authorList>
    </citation>
    <scope>NUCLEOTIDE SEQUENCE [LARGE SCALE GENOMIC DNA]</scope>
    <source>
        <strain evidence="3">CGMCC 4.7131</strain>
    </source>
</reference>
<evidence type="ECO:0000313" key="3">
    <source>
        <dbReference type="Proteomes" id="UP001596035"/>
    </source>
</evidence>
<dbReference type="PANTHER" id="PTHR33627:SF1">
    <property type="entry name" value="TRANSPOSASE"/>
    <property type="match status" value="1"/>
</dbReference>
<dbReference type="Proteomes" id="UP001596035">
    <property type="component" value="Unassembled WGS sequence"/>
</dbReference>
<feature type="domain" description="Transposase IS701-like DDE" evidence="1">
    <location>
        <begin position="31"/>
        <end position="254"/>
    </location>
</feature>
<organism evidence="2 3">
    <name type="scientific">Streptomyces atrovirens</name>
    <dbReference type="NCBI Taxonomy" id="285556"/>
    <lineage>
        <taxon>Bacteria</taxon>
        <taxon>Bacillati</taxon>
        <taxon>Actinomycetota</taxon>
        <taxon>Actinomycetes</taxon>
        <taxon>Kitasatosporales</taxon>
        <taxon>Streptomycetaceae</taxon>
        <taxon>Streptomyces</taxon>
    </lineage>
</organism>